<dbReference type="AlphaFoldDB" id="A0A251QBP4"/>
<name>A0A251QBP4_PRUPE</name>
<reference evidence="2 3" key="1">
    <citation type="journal article" date="2013" name="Nat. Genet.">
        <title>The high-quality draft genome of peach (Prunus persica) identifies unique patterns of genetic diversity, domestication and genome evolution.</title>
        <authorList>
            <consortium name="International Peach Genome Initiative"/>
            <person name="Verde I."/>
            <person name="Abbott A.G."/>
            <person name="Scalabrin S."/>
            <person name="Jung S."/>
            <person name="Shu S."/>
            <person name="Marroni F."/>
            <person name="Zhebentyayeva T."/>
            <person name="Dettori M.T."/>
            <person name="Grimwood J."/>
            <person name="Cattonaro F."/>
            <person name="Zuccolo A."/>
            <person name="Rossini L."/>
            <person name="Jenkins J."/>
            <person name="Vendramin E."/>
            <person name="Meisel L.A."/>
            <person name="Decroocq V."/>
            <person name="Sosinski B."/>
            <person name="Prochnik S."/>
            <person name="Mitros T."/>
            <person name="Policriti A."/>
            <person name="Cipriani G."/>
            <person name="Dondini L."/>
            <person name="Ficklin S."/>
            <person name="Goodstein D.M."/>
            <person name="Xuan P."/>
            <person name="Del Fabbro C."/>
            <person name="Aramini V."/>
            <person name="Copetti D."/>
            <person name="Gonzalez S."/>
            <person name="Horner D.S."/>
            <person name="Falchi R."/>
            <person name="Lucas S."/>
            <person name="Mica E."/>
            <person name="Maldonado J."/>
            <person name="Lazzari B."/>
            <person name="Bielenberg D."/>
            <person name="Pirona R."/>
            <person name="Miculan M."/>
            <person name="Barakat A."/>
            <person name="Testolin R."/>
            <person name="Stella A."/>
            <person name="Tartarini S."/>
            <person name="Tonutti P."/>
            <person name="Arus P."/>
            <person name="Orellana A."/>
            <person name="Wells C."/>
            <person name="Main D."/>
            <person name="Vizzotto G."/>
            <person name="Silva H."/>
            <person name="Salamini F."/>
            <person name="Schmutz J."/>
            <person name="Morgante M."/>
            <person name="Rokhsar D.S."/>
        </authorList>
    </citation>
    <scope>NUCLEOTIDE SEQUENCE [LARGE SCALE GENOMIC DNA]</scope>
    <source>
        <strain evidence="3">cv. Nemared</strain>
    </source>
</reference>
<feature type="domain" description="F-box" evidence="1">
    <location>
        <begin position="24"/>
        <end position="72"/>
    </location>
</feature>
<dbReference type="InterPro" id="IPR006566">
    <property type="entry name" value="FBD"/>
</dbReference>
<accession>A0A251QBP4</accession>
<organism evidence="2 3">
    <name type="scientific">Prunus persica</name>
    <name type="common">Peach</name>
    <name type="synonym">Amygdalus persica</name>
    <dbReference type="NCBI Taxonomy" id="3760"/>
    <lineage>
        <taxon>Eukaryota</taxon>
        <taxon>Viridiplantae</taxon>
        <taxon>Streptophyta</taxon>
        <taxon>Embryophyta</taxon>
        <taxon>Tracheophyta</taxon>
        <taxon>Spermatophyta</taxon>
        <taxon>Magnoliopsida</taxon>
        <taxon>eudicotyledons</taxon>
        <taxon>Gunneridae</taxon>
        <taxon>Pentapetalae</taxon>
        <taxon>rosids</taxon>
        <taxon>fabids</taxon>
        <taxon>Rosales</taxon>
        <taxon>Rosaceae</taxon>
        <taxon>Amygdaloideae</taxon>
        <taxon>Amygdaleae</taxon>
        <taxon>Prunus</taxon>
    </lineage>
</organism>
<dbReference type="EMBL" id="CM007652">
    <property type="protein sequence ID" value="ONI21192.1"/>
    <property type="molecule type" value="Genomic_DNA"/>
</dbReference>
<dbReference type="Gene3D" id="3.80.10.10">
    <property type="entry name" value="Ribonuclease Inhibitor"/>
    <property type="match status" value="1"/>
</dbReference>
<dbReference type="PANTHER" id="PTHR31900">
    <property type="entry name" value="F-BOX/RNI SUPERFAMILY PROTEIN-RELATED"/>
    <property type="match status" value="1"/>
</dbReference>
<gene>
    <name evidence="2" type="ORF">PRUPE_2G052100</name>
</gene>
<dbReference type="Gramene" id="ONI21192">
    <property type="protein sequence ID" value="ONI21192"/>
    <property type="gene ID" value="PRUPE_2G052100"/>
</dbReference>
<protein>
    <recommendedName>
        <fullName evidence="1">F-box domain-containing protein</fullName>
    </recommendedName>
</protein>
<dbReference type="InterPro" id="IPR032675">
    <property type="entry name" value="LRR_dom_sf"/>
</dbReference>
<dbReference type="SUPFAM" id="SSF81383">
    <property type="entry name" value="F-box domain"/>
    <property type="match status" value="1"/>
</dbReference>
<dbReference type="CDD" id="cd09917">
    <property type="entry name" value="F-box_SF"/>
    <property type="match status" value="1"/>
</dbReference>
<dbReference type="InterPro" id="IPR001810">
    <property type="entry name" value="F-box_dom"/>
</dbReference>
<dbReference type="InterPro" id="IPR050232">
    <property type="entry name" value="FBL13/AtMIF1-like"/>
</dbReference>
<dbReference type="Pfam" id="PF12937">
    <property type="entry name" value="F-box-like"/>
    <property type="match status" value="1"/>
</dbReference>
<dbReference type="InterPro" id="IPR036047">
    <property type="entry name" value="F-box-like_dom_sf"/>
</dbReference>
<dbReference type="PROSITE" id="PS50181">
    <property type="entry name" value="FBOX"/>
    <property type="match status" value="1"/>
</dbReference>
<sequence length="484" mass="55092">MMLQKKLRSTRSFQAEGAFSEGITDRFSNLPDEVAHLILSFLTFKDLTRVGTVSKRCRRFYVSAPSVNFDETQARTNQKQVELMSSLDRYLFHRGDNKLQRFSVFWNFFKSKSVSKLSDEHFRIITWIHNAVRCNVEVLNLYFLALHTTMFALPSCVFLSQSLKSLSVCCSGVILQTPSLSFSCNLLSLRLTCVNIVDESFFKWISCTCKCLKEIQLFRVTGIERITIESLSLELFVFVSVCGIKLLHLSISGEKLEEIELDWEFDARPDSRSLNIFAPNLRKLKWEGKLLNGQNLGKLMSLEKAQIFLEPEVNDFDNLHAVCSSLCKDKVLILNEKTIKALHKEGSMPASLDIFHFGMHFSCLNDALVPAVACLLKGMPNLNTLNIKSKPPRGQPCMSSGFDMGYWKLQNFAFIYHLEEVTIELSNGSNEIEFARYILEHAVNLKKIVILFQSRSQQSNDVLGKVSKCKMISTPIIVIRGTVQ</sequence>
<dbReference type="Proteomes" id="UP000006882">
    <property type="component" value="Chromosome G2"/>
</dbReference>
<evidence type="ECO:0000313" key="2">
    <source>
        <dbReference type="EMBL" id="ONI21192.1"/>
    </source>
</evidence>
<evidence type="ECO:0000313" key="3">
    <source>
        <dbReference type="Proteomes" id="UP000006882"/>
    </source>
</evidence>
<keyword evidence="3" id="KW-1185">Reference proteome</keyword>
<dbReference type="Pfam" id="PF08387">
    <property type="entry name" value="FBD"/>
    <property type="match status" value="1"/>
</dbReference>
<proteinExistence type="predicted"/>
<dbReference type="OrthoDB" id="1163096at2759"/>
<dbReference type="PANTHER" id="PTHR31900:SF30">
    <property type="entry name" value="SUPERFAMILY PROTEIN, PUTATIVE-RELATED"/>
    <property type="match status" value="1"/>
</dbReference>
<evidence type="ECO:0000259" key="1">
    <source>
        <dbReference type="PROSITE" id="PS50181"/>
    </source>
</evidence>